<dbReference type="Proteomes" id="UP001519288">
    <property type="component" value="Unassembled WGS sequence"/>
</dbReference>
<accession>A0ABS4JDT8</accession>
<feature type="region of interest" description="Disordered" evidence="4">
    <location>
        <begin position="206"/>
        <end position="226"/>
    </location>
</feature>
<name>A0ABS4JDT8_9BACL</name>
<keyword evidence="1" id="KW-0749">Sporulation</keyword>
<comment type="similarity">
    <text evidence="3">Belongs to the CotF family.</text>
</comment>
<dbReference type="Gene3D" id="1.20.1260.10">
    <property type="match status" value="1"/>
</dbReference>
<proteinExistence type="inferred from homology"/>
<keyword evidence="6" id="KW-1185">Reference proteome</keyword>
<gene>
    <name evidence="5" type="ORF">J2Z69_000900</name>
</gene>
<feature type="compositionally biased region" description="Polar residues" evidence="4">
    <location>
        <begin position="206"/>
        <end position="219"/>
    </location>
</feature>
<dbReference type="PANTHER" id="PTHR39183:SF1">
    <property type="entry name" value="SPORE COAT PROTEIN F-LIKE PROTEIN YHCQ"/>
    <property type="match status" value="1"/>
</dbReference>
<evidence type="ECO:0000256" key="4">
    <source>
        <dbReference type="SAM" id="MobiDB-lite"/>
    </source>
</evidence>
<evidence type="ECO:0000313" key="6">
    <source>
        <dbReference type="Proteomes" id="UP001519288"/>
    </source>
</evidence>
<evidence type="ECO:0000256" key="3">
    <source>
        <dbReference type="ARBA" id="ARBA00024344"/>
    </source>
</evidence>
<dbReference type="Pfam" id="PF07875">
    <property type="entry name" value="Coat_F"/>
    <property type="match status" value="1"/>
</dbReference>
<dbReference type="PANTHER" id="PTHR39183">
    <property type="entry name" value="SPORE COAT PROTEIN F-LIKE PROTEIN YHCQ"/>
    <property type="match status" value="1"/>
</dbReference>
<keyword evidence="5" id="KW-0946">Virion</keyword>
<dbReference type="EMBL" id="JAGGLD010000001">
    <property type="protein sequence ID" value="MBP1999881.1"/>
    <property type="molecule type" value="Genomic_DNA"/>
</dbReference>
<evidence type="ECO:0000313" key="5">
    <source>
        <dbReference type="EMBL" id="MBP1999881.1"/>
    </source>
</evidence>
<feature type="region of interest" description="Disordered" evidence="4">
    <location>
        <begin position="1"/>
        <end position="30"/>
    </location>
</feature>
<evidence type="ECO:0000256" key="1">
    <source>
        <dbReference type="ARBA" id="ARBA00022969"/>
    </source>
</evidence>
<organism evidence="5 6">
    <name type="scientific">Paenibacillus shirakamiensis</name>
    <dbReference type="NCBI Taxonomy" id="1265935"/>
    <lineage>
        <taxon>Bacteria</taxon>
        <taxon>Bacillati</taxon>
        <taxon>Bacillota</taxon>
        <taxon>Bacilli</taxon>
        <taxon>Bacillales</taxon>
        <taxon>Paenibacillaceae</taxon>
        <taxon>Paenibacillus</taxon>
    </lineage>
</organism>
<comment type="subcellular location">
    <subcellularLocation>
        <location evidence="2">Spore coat</location>
    </subcellularLocation>
</comment>
<evidence type="ECO:0000256" key="2">
    <source>
        <dbReference type="ARBA" id="ARBA00024325"/>
    </source>
</evidence>
<comment type="caution">
    <text evidence="5">The sequence shown here is derived from an EMBL/GenBank/DDBJ whole genome shotgun (WGS) entry which is preliminary data.</text>
</comment>
<dbReference type="InterPro" id="IPR012347">
    <property type="entry name" value="Ferritin-like"/>
</dbReference>
<keyword evidence="5" id="KW-0167">Capsid protein</keyword>
<sequence>MQHYNPQGHSLYGQQPSSQPYVPQNSQASNHGGHEFFDMHELLGGTISILDQYMIFRPYVQEPELLQILDRQYQFILSQYNLTVEAFYTGQKPTHETSTYMMQQPTHVTYGIKPSQPKKPNQSLADVKDAGISGYMLGLIKSNASLLTMSAVEMTNPVVRRVIASQVENYIEMAYEIFLYQNKQAYYQVPQLQQQDMQSMTNSYIQGTYTQPSNNNRSGNGPMRFQ</sequence>
<dbReference type="InterPro" id="IPR012851">
    <property type="entry name" value="Spore_coat_CotF-like"/>
</dbReference>
<reference evidence="5 6" key="1">
    <citation type="submission" date="2021-03" db="EMBL/GenBank/DDBJ databases">
        <title>Genomic Encyclopedia of Type Strains, Phase IV (KMG-IV): sequencing the most valuable type-strain genomes for metagenomic binning, comparative biology and taxonomic classification.</title>
        <authorList>
            <person name="Goeker M."/>
        </authorList>
    </citation>
    <scope>NUCLEOTIDE SEQUENCE [LARGE SCALE GENOMIC DNA]</scope>
    <source>
        <strain evidence="5 6">DSM 26806</strain>
    </source>
</reference>
<protein>
    <submittedName>
        <fullName evidence="5">Spore coat protein CotF</fullName>
    </submittedName>
</protein>